<feature type="DNA-binding region" description="H-T-H motif" evidence="4">
    <location>
        <begin position="35"/>
        <end position="54"/>
    </location>
</feature>
<dbReference type="PANTHER" id="PTHR30055:SF234">
    <property type="entry name" value="HTH-TYPE TRANSCRIPTIONAL REGULATOR BETI"/>
    <property type="match status" value="1"/>
</dbReference>
<dbReference type="GO" id="GO:0003700">
    <property type="term" value="F:DNA-binding transcription factor activity"/>
    <property type="evidence" value="ECO:0007669"/>
    <property type="project" value="TreeGrafter"/>
</dbReference>
<dbReference type="Gene3D" id="1.10.10.60">
    <property type="entry name" value="Homeodomain-like"/>
    <property type="match status" value="1"/>
</dbReference>
<dbReference type="InterPro" id="IPR050109">
    <property type="entry name" value="HTH-type_TetR-like_transc_reg"/>
</dbReference>
<dbReference type="GeneID" id="79786510"/>
<sequence>MEKKKLQRRRGDRLDAEIFRVTYQLLENEGYQAVTFARIAREAETSRSVLYRHWDTPFDLVFEAVHDRNRSVEFDMHDLDFDQGSLEEDLYYVGDNFLTWLTSVPTSFNQMMLLEIQNQPKRIKQIMQEARIYNISVMEHVLKNARRRGELTKFPPEETKLALFQIIRCKVIIESADVTKKELRVLVRSVVKPAIQHFDY</sequence>
<dbReference type="EMBL" id="AJAK01000030">
    <property type="protein sequence ID" value="EOH72313.1"/>
    <property type="molecule type" value="Genomic_DNA"/>
</dbReference>
<dbReference type="STRING" id="71451.RV07_GL002738"/>
<comment type="caution">
    <text evidence="6">The sequence shown here is derived from an EMBL/GenBank/DDBJ whole genome shotgun (WGS) entry which is preliminary data.</text>
</comment>
<dbReference type="GO" id="GO:0000976">
    <property type="term" value="F:transcription cis-regulatory region binding"/>
    <property type="evidence" value="ECO:0007669"/>
    <property type="project" value="TreeGrafter"/>
</dbReference>
<proteinExistence type="predicted"/>
<feature type="domain" description="HTH tetR-type" evidence="5">
    <location>
        <begin position="12"/>
        <end position="72"/>
    </location>
</feature>
<dbReference type="RefSeq" id="WP_010742670.1">
    <property type="nucleotide sequence ID" value="NZ_KB946253.1"/>
</dbReference>
<evidence type="ECO:0000313" key="6">
    <source>
        <dbReference type="EMBL" id="EOH72313.1"/>
    </source>
</evidence>
<accession>R2NMU7</accession>
<dbReference type="PROSITE" id="PS50977">
    <property type="entry name" value="HTH_TETR_2"/>
    <property type="match status" value="1"/>
</dbReference>
<keyword evidence="1" id="KW-0805">Transcription regulation</keyword>
<dbReference type="EMBL" id="ASWA01000002">
    <property type="protein sequence ID" value="EOT70362.1"/>
    <property type="molecule type" value="Genomic_DNA"/>
</dbReference>
<dbReference type="InterPro" id="IPR009057">
    <property type="entry name" value="Homeodomain-like_sf"/>
</dbReference>
<dbReference type="Proteomes" id="UP000014148">
    <property type="component" value="Unassembled WGS sequence"/>
</dbReference>
<dbReference type="InterPro" id="IPR036271">
    <property type="entry name" value="Tet_transcr_reg_TetR-rel_C_sf"/>
</dbReference>
<evidence type="ECO:0000313" key="7">
    <source>
        <dbReference type="EMBL" id="EOT70362.1"/>
    </source>
</evidence>
<organism evidence="6 8">
    <name type="scientific">Enterococcus malodoratus ATCC 43197</name>
    <dbReference type="NCBI Taxonomy" id="1158601"/>
    <lineage>
        <taxon>Bacteria</taxon>
        <taxon>Bacillati</taxon>
        <taxon>Bacillota</taxon>
        <taxon>Bacilli</taxon>
        <taxon>Lactobacillales</taxon>
        <taxon>Enterococcaceae</taxon>
        <taxon>Enterococcus</taxon>
    </lineage>
</organism>
<evidence type="ECO:0000256" key="1">
    <source>
        <dbReference type="ARBA" id="ARBA00023015"/>
    </source>
</evidence>
<reference evidence="7 9" key="2">
    <citation type="submission" date="2013-03" db="EMBL/GenBank/DDBJ databases">
        <title>The Genome Sequence of Enterococcus malodoratus ATCC_43197 (PacBio/Illumina hybrid assembly).</title>
        <authorList>
            <consortium name="The Broad Institute Genomics Platform"/>
            <consortium name="The Broad Institute Genome Sequencing Center for Infectious Disease"/>
            <person name="Earl A."/>
            <person name="Russ C."/>
            <person name="Gilmore M."/>
            <person name="Surin D."/>
            <person name="Walker B."/>
            <person name="Young S."/>
            <person name="Zeng Q."/>
            <person name="Gargeya S."/>
            <person name="Fitzgerald M."/>
            <person name="Haas B."/>
            <person name="Abouelleil A."/>
            <person name="Allen A.W."/>
            <person name="Alvarado L."/>
            <person name="Arachchi H.M."/>
            <person name="Berlin A.M."/>
            <person name="Chapman S.B."/>
            <person name="Gainer-Dewar J."/>
            <person name="Goldberg J."/>
            <person name="Griggs A."/>
            <person name="Gujja S."/>
            <person name="Hansen M."/>
            <person name="Howarth C."/>
            <person name="Imamovic A."/>
            <person name="Ireland A."/>
            <person name="Larimer J."/>
            <person name="McCowan C."/>
            <person name="Murphy C."/>
            <person name="Pearson M."/>
            <person name="Poon T.W."/>
            <person name="Priest M."/>
            <person name="Roberts A."/>
            <person name="Saif S."/>
            <person name="Shea T."/>
            <person name="Sisk P."/>
            <person name="Sykes S."/>
            <person name="Wortman J."/>
            <person name="Nusbaum C."/>
            <person name="Birren B."/>
        </authorList>
    </citation>
    <scope>NUCLEOTIDE SEQUENCE [LARGE SCALE GENOMIC DNA]</scope>
    <source>
        <strain evidence="7 9">ATCC 43197</strain>
    </source>
</reference>
<dbReference type="InterPro" id="IPR001647">
    <property type="entry name" value="HTH_TetR"/>
</dbReference>
<dbReference type="SUPFAM" id="SSF48498">
    <property type="entry name" value="Tetracyclin repressor-like, C-terminal domain"/>
    <property type="match status" value="1"/>
</dbReference>
<evidence type="ECO:0000313" key="9">
    <source>
        <dbReference type="Proteomes" id="UP000014148"/>
    </source>
</evidence>
<dbReference type="AlphaFoldDB" id="R2NMU7"/>
<evidence type="ECO:0000256" key="2">
    <source>
        <dbReference type="ARBA" id="ARBA00023125"/>
    </source>
</evidence>
<evidence type="ECO:0000256" key="3">
    <source>
        <dbReference type="ARBA" id="ARBA00023163"/>
    </source>
</evidence>
<dbReference type="OrthoDB" id="9796019at2"/>
<dbReference type="PATRIC" id="fig|1158601.3.peg.3865"/>
<dbReference type="eggNOG" id="COG1309">
    <property type="taxonomic scope" value="Bacteria"/>
</dbReference>
<evidence type="ECO:0000256" key="4">
    <source>
        <dbReference type="PROSITE-ProRule" id="PRU00335"/>
    </source>
</evidence>
<protein>
    <recommendedName>
        <fullName evidence="5">HTH tetR-type domain-containing protein</fullName>
    </recommendedName>
</protein>
<reference evidence="6 8" key="1">
    <citation type="submission" date="2013-02" db="EMBL/GenBank/DDBJ databases">
        <title>The Genome Sequence of Enterococcus malodoratus ATCC_43197.</title>
        <authorList>
            <consortium name="The Broad Institute Genome Sequencing Platform"/>
            <consortium name="The Broad Institute Genome Sequencing Center for Infectious Disease"/>
            <person name="Earl A.M."/>
            <person name="Gilmore M.S."/>
            <person name="Lebreton F."/>
            <person name="Walker B."/>
            <person name="Young S.K."/>
            <person name="Zeng Q."/>
            <person name="Gargeya S."/>
            <person name="Fitzgerald M."/>
            <person name="Haas B."/>
            <person name="Abouelleil A."/>
            <person name="Alvarado L."/>
            <person name="Arachchi H.M."/>
            <person name="Berlin A.M."/>
            <person name="Chapman S.B."/>
            <person name="Dewar J."/>
            <person name="Goldberg J."/>
            <person name="Griggs A."/>
            <person name="Gujja S."/>
            <person name="Hansen M."/>
            <person name="Howarth C."/>
            <person name="Imamovic A."/>
            <person name="Larimer J."/>
            <person name="McCowan C."/>
            <person name="Murphy C."/>
            <person name="Neiman D."/>
            <person name="Pearson M."/>
            <person name="Priest M."/>
            <person name="Roberts A."/>
            <person name="Saif S."/>
            <person name="Shea T."/>
            <person name="Sisk P."/>
            <person name="Sykes S."/>
            <person name="Wortman J."/>
            <person name="Nusbaum C."/>
            <person name="Birren B."/>
        </authorList>
    </citation>
    <scope>NUCLEOTIDE SEQUENCE [LARGE SCALE GENOMIC DNA]</scope>
    <source>
        <strain evidence="6 8">ATCC 43197</strain>
    </source>
</reference>
<keyword evidence="2 4" id="KW-0238">DNA-binding</keyword>
<evidence type="ECO:0000259" key="5">
    <source>
        <dbReference type="PROSITE" id="PS50977"/>
    </source>
</evidence>
<keyword evidence="3" id="KW-0804">Transcription</keyword>
<dbReference type="SUPFAM" id="SSF46689">
    <property type="entry name" value="Homeodomain-like"/>
    <property type="match status" value="1"/>
</dbReference>
<gene>
    <name evidence="7" type="ORF">I585_01842</name>
    <name evidence="6" type="ORF">UAI_03897</name>
</gene>
<dbReference type="PANTHER" id="PTHR30055">
    <property type="entry name" value="HTH-TYPE TRANSCRIPTIONAL REGULATOR RUTR"/>
    <property type="match status" value="1"/>
</dbReference>
<evidence type="ECO:0000313" key="8">
    <source>
        <dbReference type="Proteomes" id="UP000013783"/>
    </source>
</evidence>
<name>R2NMU7_9ENTE</name>
<dbReference type="Proteomes" id="UP000013783">
    <property type="component" value="Unassembled WGS sequence"/>
</dbReference>
<dbReference type="Pfam" id="PF00440">
    <property type="entry name" value="TetR_N"/>
    <property type="match status" value="1"/>
</dbReference>
<keyword evidence="9" id="KW-1185">Reference proteome</keyword>
<dbReference type="Gene3D" id="1.10.357.10">
    <property type="entry name" value="Tetracycline Repressor, domain 2"/>
    <property type="match status" value="1"/>
</dbReference>